<evidence type="ECO:0000256" key="2">
    <source>
        <dbReference type="ARBA" id="ARBA00022649"/>
    </source>
</evidence>
<dbReference type="Pfam" id="PF02452">
    <property type="entry name" value="PemK_toxin"/>
    <property type="match status" value="1"/>
</dbReference>
<comment type="caution">
    <text evidence="3">The sequence shown here is derived from an EMBL/GenBank/DDBJ whole genome shotgun (WGS) entry which is preliminary data.</text>
</comment>
<accession>A0A2U2MRE2</accession>
<gene>
    <name evidence="3" type="ORF">DF200_07760</name>
</gene>
<evidence type="ECO:0008006" key="5">
    <source>
        <dbReference type="Google" id="ProtNLM"/>
    </source>
</evidence>
<comment type="similarity">
    <text evidence="1">Belongs to the PemK/MazF family.</text>
</comment>
<dbReference type="AlphaFoldDB" id="A0A2U2MRE2"/>
<dbReference type="Gene3D" id="2.30.30.110">
    <property type="match status" value="1"/>
</dbReference>
<dbReference type="Proteomes" id="UP000245753">
    <property type="component" value="Unassembled WGS sequence"/>
</dbReference>
<name>A0A2U2MRE2_9BIFI</name>
<dbReference type="EMBL" id="QFFN01000022">
    <property type="protein sequence ID" value="PWG59427.1"/>
    <property type="molecule type" value="Genomic_DNA"/>
</dbReference>
<dbReference type="SUPFAM" id="SSF50118">
    <property type="entry name" value="Cell growth inhibitor/plasmid maintenance toxic component"/>
    <property type="match status" value="1"/>
</dbReference>
<dbReference type="OrthoDB" id="3233439at2"/>
<reference evidence="3 4" key="1">
    <citation type="journal article" date="2018" name="Int. J. Syst. Evol. Microbiol.">
        <title>Bifidobacterium catulorum sp. nov., a novel taxon from the faeces of the baby common marmoset (Callithrix jacchus).</title>
        <authorList>
            <person name="Modesto M."/>
            <person name="Michelini S."/>
            <person name="Oki K."/>
            <person name="Biavati B."/>
            <person name="Watanabe K."/>
            <person name="Mattarelli P."/>
        </authorList>
    </citation>
    <scope>NUCLEOTIDE SEQUENCE [LARGE SCALE GENOMIC DNA]</scope>
    <source>
        <strain evidence="3 4">MRM 8.19</strain>
    </source>
</reference>
<dbReference type="InterPro" id="IPR011067">
    <property type="entry name" value="Plasmid_toxin/cell-grow_inhib"/>
</dbReference>
<proteinExistence type="inferred from homology"/>
<dbReference type="GO" id="GO:0003677">
    <property type="term" value="F:DNA binding"/>
    <property type="evidence" value="ECO:0007669"/>
    <property type="project" value="InterPro"/>
</dbReference>
<dbReference type="RefSeq" id="WP_109137709.1">
    <property type="nucleotide sequence ID" value="NZ_QFFN01000022.1"/>
</dbReference>
<sequence>MTEIRPWQVWKVWFPYREDPTQGKYRRVIIKEVQSNDCVVIYVTSKIKKNWFPDFVLLKDWGDEGFECASAARCRRLLKIPKTALRDYQGELSPYDRLELQMRYQL</sequence>
<dbReference type="InterPro" id="IPR003477">
    <property type="entry name" value="PemK-like"/>
</dbReference>
<keyword evidence="4" id="KW-1185">Reference proteome</keyword>
<evidence type="ECO:0000313" key="3">
    <source>
        <dbReference type="EMBL" id="PWG59427.1"/>
    </source>
</evidence>
<keyword evidence="2" id="KW-1277">Toxin-antitoxin system</keyword>
<evidence type="ECO:0000313" key="4">
    <source>
        <dbReference type="Proteomes" id="UP000245753"/>
    </source>
</evidence>
<protein>
    <recommendedName>
        <fullName evidence="5">Type II toxin-antitoxin system PemK/MazF family toxin</fullName>
    </recommendedName>
</protein>
<organism evidence="3 4">
    <name type="scientific">Bifidobacterium catulorum</name>
    <dbReference type="NCBI Taxonomy" id="1630173"/>
    <lineage>
        <taxon>Bacteria</taxon>
        <taxon>Bacillati</taxon>
        <taxon>Actinomycetota</taxon>
        <taxon>Actinomycetes</taxon>
        <taxon>Bifidobacteriales</taxon>
        <taxon>Bifidobacteriaceae</taxon>
        <taxon>Bifidobacterium</taxon>
    </lineage>
</organism>
<evidence type="ECO:0000256" key="1">
    <source>
        <dbReference type="ARBA" id="ARBA00007521"/>
    </source>
</evidence>